<evidence type="ECO:0000256" key="4">
    <source>
        <dbReference type="ARBA" id="ARBA00023163"/>
    </source>
</evidence>
<comment type="caution">
    <text evidence="6">The sequence shown here is derived from an EMBL/GenBank/DDBJ whole genome shotgun (WGS) entry which is preliminary data.</text>
</comment>
<dbReference type="PRINTS" id="PR00040">
    <property type="entry name" value="HTHMERR"/>
</dbReference>
<proteinExistence type="predicted"/>
<evidence type="ECO:0000259" key="5">
    <source>
        <dbReference type="PROSITE" id="PS50937"/>
    </source>
</evidence>
<evidence type="ECO:0000313" key="7">
    <source>
        <dbReference type="Proteomes" id="UP000179076"/>
    </source>
</evidence>
<organism evidence="6 7">
    <name type="scientific">Candidatus Muproteobacteria bacterium RBG_16_60_9</name>
    <dbReference type="NCBI Taxonomy" id="1817755"/>
    <lineage>
        <taxon>Bacteria</taxon>
        <taxon>Pseudomonadati</taxon>
        <taxon>Pseudomonadota</taxon>
        <taxon>Candidatus Muproteobacteria</taxon>
    </lineage>
</organism>
<evidence type="ECO:0000313" key="6">
    <source>
        <dbReference type="EMBL" id="OGI63183.1"/>
    </source>
</evidence>
<dbReference type="InterPro" id="IPR009061">
    <property type="entry name" value="DNA-bd_dom_put_sf"/>
</dbReference>
<dbReference type="GO" id="GO:0003677">
    <property type="term" value="F:DNA binding"/>
    <property type="evidence" value="ECO:0007669"/>
    <property type="project" value="UniProtKB-KW"/>
</dbReference>
<reference evidence="6 7" key="1">
    <citation type="journal article" date="2016" name="Nat. Commun.">
        <title>Thousands of microbial genomes shed light on interconnected biogeochemical processes in an aquifer system.</title>
        <authorList>
            <person name="Anantharaman K."/>
            <person name="Brown C.T."/>
            <person name="Hug L.A."/>
            <person name="Sharon I."/>
            <person name="Castelle C.J."/>
            <person name="Probst A.J."/>
            <person name="Thomas B.C."/>
            <person name="Singh A."/>
            <person name="Wilkins M.J."/>
            <person name="Karaoz U."/>
            <person name="Brodie E.L."/>
            <person name="Williams K.H."/>
            <person name="Hubbard S.S."/>
            <person name="Banfield J.F."/>
        </authorList>
    </citation>
    <scope>NUCLEOTIDE SEQUENCE [LARGE SCALE GENOMIC DNA]</scope>
</reference>
<accession>A0A1F6V0J5</accession>
<evidence type="ECO:0000256" key="2">
    <source>
        <dbReference type="ARBA" id="ARBA00023015"/>
    </source>
</evidence>
<dbReference type="InterPro" id="IPR047057">
    <property type="entry name" value="MerR_fam"/>
</dbReference>
<keyword evidence="4" id="KW-0804">Transcription</keyword>
<dbReference type="AlphaFoldDB" id="A0A1F6V0J5"/>
<evidence type="ECO:0000256" key="3">
    <source>
        <dbReference type="ARBA" id="ARBA00023125"/>
    </source>
</evidence>
<name>A0A1F6V0J5_9PROT</name>
<dbReference type="EMBL" id="MFSP01000160">
    <property type="protein sequence ID" value="OGI63183.1"/>
    <property type="molecule type" value="Genomic_DNA"/>
</dbReference>
<keyword evidence="3" id="KW-0238">DNA-binding</keyword>
<protein>
    <recommendedName>
        <fullName evidence="5">HTH merR-type domain-containing protein</fullName>
    </recommendedName>
</protein>
<dbReference type="GO" id="GO:0003700">
    <property type="term" value="F:DNA-binding transcription factor activity"/>
    <property type="evidence" value="ECO:0007669"/>
    <property type="project" value="InterPro"/>
</dbReference>
<dbReference type="Pfam" id="PF13411">
    <property type="entry name" value="MerR_1"/>
    <property type="match status" value="1"/>
</dbReference>
<dbReference type="PANTHER" id="PTHR30204:SF69">
    <property type="entry name" value="MERR-FAMILY TRANSCRIPTIONAL REGULATOR"/>
    <property type="match status" value="1"/>
</dbReference>
<evidence type="ECO:0000256" key="1">
    <source>
        <dbReference type="ARBA" id="ARBA00022491"/>
    </source>
</evidence>
<dbReference type="PROSITE" id="PS50937">
    <property type="entry name" value="HTH_MERR_2"/>
    <property type="match status" value="1"/>
</dbReference>
<dbReference type="PANTHER" id="PTHR30204">
    <property type="entry name" value="REDOX-CYCLING DRUG-SENSING TRANSCRIPTIONAL ACTIVATOR SOXR"/>
    <property type="match status" value="1"/>
</dbReference>
<gene>
    <name evidence="6" type="ORF">A2W18_06430</name>
</gene>
<dbReference type="Proteomes" id="UP000179076">
    <property type="component" value="Unassembled WGS sequence"/>
</dbReference>
<keyword evidence="1" id="KW-0678">Repressor</keyword>
<dbReference type="Gene3D" id="1.10.1660.10">
    <property type="match status" value="1"/>
</dbReference>
<dbReference type="InterPro" id="IPR000551">
    <property type="entry name" value="MerR-type_HTH_dom"/>
</dbReference>
<dbReference type="SUPFAM" id="SSF46955">
    <property type="entry name" value="Putative DNA-binding domain"/>
    <property type="match status" value="1"/>
</dbReference>
<keyword evidence="2" id="KW-0805">Transcription regulation</keyword>
<dbReference type="SMART" id="SM00422">
    <property type="entry name" value="HTH_MERR"/>
    <property type="match status" value="1"/>
</dbReference>
<sequence>MTVNELSRRSDVAAHVVRYYARIGLLEPARHPENGYKLFTAKDAERLRFIHQAQALGFTLEEIRAIFASNQHGSSPCHDVREILRRRVEQKRNEIVDLIALQRRMERTLARWDAMEDQLPGDDSVCNLIESTPSAAQP</sequence>
<feature type="domain" description="HTH merR-type" evidence="5">
    <location>
        <begin position="1"/>
        <end position="69"/>
    </location>
</feature>